<reference evidence="1 2" key="1">
    <citation type="submission" date="2019-02" db="EMBL/GenBank/DDBJ databases">
        <title>Deep-cultivation of Planctomycetes and their phenomic and genomic characterization uncovers novel biology.</title>
        <authorList>
            <person name="Wiegand S."/>
            <person name="Jogler M."/>
            <person name="Boedeker C."/>
            <person name="Pinto D."/>
            <person name="Vollmers J."/>
            <person name="Rivas-Marin E."/>
            <person name="Kohn T."/>
            <person name="Peeters S.H."/>
            <person name="Heuer A."/>
            <person name="Rast P."/>
            <person name="Oberbeckmann S."/>
            <person name="Bunk B."/>
            <person name="Jeske O."/>
            <person name="Meyerdierks A."/>
            <person name="Storesund J.E."/>
            <person name="Kallscheuer N."/>
            <person name="Luecker S."/>
            <person name="Lage O.M."/>
            <person name="Pohl T."/>
            <person name="Merkel B.J."/>
            <person name="Hornburger P."/>
            <person name="Mueller R.-W."/>
            <person name="Bruemmer F."/>
            <person name="Labrenz M."/>
            <person name="Spormann A.M."/>
            <person name="Op den Camp H."/>
            <person name="Overmann J."/>
            <person name="Amann R."/>
            <person name="Jetten M.S.M."/>
            <person name="Mascher T."/>
            <person name="Medema M.H."/>
            <person name="Devos D.P."/>
            <person name="Kaster A.-K."/>
            <person name="Ovreas L."/>
            <person name="Rohde M."/>
            <person name="Galperin M.Y."/>
            <person name="Jogler C."/>
        </authorList>
    </citation>
    <scope>NUCLEOTIDE SEQUENCE [LARGE SCALE GENOMIC DNA]</scope>
    <source>
        <strain evidence="1 2">EC9</strain>
    </source>
</reference>
<dbReference type="KEGG" id="ruv:EC9_00460"/>
<evidence type="ECO:0000313" key="1">
    <source>
        <dbReference type="EMBL" id="QDS85889.1"/>
    </source>
</evidence>
<evidence type="ECO:0000313" key="2">
    <source>
        <dbReference type="Proteomes" id="UP000319557"/>
    </source>
</evidence>
<accession>A0A517LTG6</accession>
<dbReference type="EMBL" id="CP036261">
    <property type="protein sequence ID" value="QDS85889.1"/>
    <property type="molecule type" value="Genomic_DNA"/>
</dbReference>
<dbReference type="InterPro" id="IPR021866">
    <property type="entry name" value="SpoIIAA-like"/>
</dbReference>
<dbReference type="Proteomes" id="UP000319557">
    <property type="component" value="Chromosome"/>
</dbReference>
<organism evidence="1 2">
    <name type="scientific">Rosistilla ulvae</name>
    <dbReference type="NCBI Taxonomy" id="1930277"/>
    <lineage>
        <taxon>Bacteria</taxon>
        <taxon>Pseudomonadati</taxon>
        <taxon>Planctomycetota</taxon>
        <taxon>Planctomycetia</taxon>
        <taxon>Pirellulales</taxon>
        <taxon>Pirellulaceae</taxon>
        <taxon>Rosistilla</taxon>
    </lineage>
</organism>
<dbReference type="AlphaFoldDB" id="A0A517LTG6"/>
<dbReference type="InterPro" id="IPR038396">
    <property type="entry name" value="SpoIIAA-like_sf"/>
</dbReference>
<dbReference type="RefSeq" id="WP_145341346.1">
    <property type="nucleotide sequence ID" value="NZ_CP036261.1"/>
</dbReference>
<sequence length="122" mass="14279">MSFVITEHTEGQVVEIQLTGKLSKEAYEKFVPMTEAKIAEYGKVRMLVIMHDFHGWEAGALWEDIKFDFKHFNHIERLAIVGESKWEKGMTVFCRPFTTAKIKYFDHDEIGAAREWIHESND</sequence>
<keyword evidence="2" id="KW-1185">Reference proteome</keyword>
<proteinExistence type="predicted"/>
<dbReference type="SUPFAM" id="SSF52091">
    <property type="entry name" value="SpoIIaa-like"/>
    <property type="match status" value="1"/>
</dbReference>
<protein>
    <recommendedName>
        <fullName evidence="3">STAS/SEC14 domain-containing protein</fullName>
    </recommendedName>
</protein>
<dbReference type="Pfam" id="PF11964">
    <property type="entry name" value="SpoIIAA-like"/>
    <property type="match status" value="1"/>
</dbReference>
<dbReference type="InterPro" id="IPR036513">
    <property type="entry name" value="STAS_dom_sf"/>
</dbReference>
<evidence type="ECO:0008006" key="3">
    <source>
        <dbReference type="Google" id="ProtNLM"/>
    </source>
</evidence>
<dbReference type="OrthoDB" id="9811577at2"/>
<name>A0A517LTG6_9BACT</name>
<gene>
    <name evidence="1" type="ORF">EC9_00460</name>
</gene>
<dbReference type="Gene3D" id="3.40.50.10600">
    <property type="entry name" value="SpoIIaa-like domains"/>
    <property type="match status" value="1"/>
</dbReference>